<sequence>MPTHGSIAVSCARPPCDYWQPANSPFSRLRRGRPQYAVRQSTSGAASLAPISDKIDMPIPTGAPPPCGRLNGGETQMKIFMSGARGFAVALVGAGALAATSCGEVQGTPENTAAQVSANDPVSAPGAAGEQELRRTANDVANLLDDDVVPPTVELTSPALDSFLRGTVALTADASDDVGVARVDFLLDGATVIGTATQAPYTVNWNTTATSGPHSLTAQAFDAAGNPGTSSAVSVLVDNHVPIILIGPPQYNPSNQNYVRGIVNVGWAVTDQSLSGVAYVEFLQNGAWMGSTSGLPDASTYYYSWDTRVLGNRSYTLTLRATDNAGNVQTSTRNLIVDNALPSVNLVAPANGTQVSGVVTLTAYAGDSQALLYVRFEVDGEMLTPFSTSSPFTKTWDTTGKSGTHQIVAIAVDRAGNSKRSNVATVTVP</sequence>
<protein>
    <recommendedName>
        <fullName evidence="3">Ig-like domain-containing protein</fullName>
    </recommendedName>
</protein>
<organism evidence="1 2">
    <name type="scientific">Corallococcus sicarius</name>
    <dbReference type="NCBI Taxonomy" id="2316726"/>
    <lineage>
        <taxon>Bacteria</taxon>
        <taxon>Pseudomonadati</taxon>
        <taxon>Myxococcota</taxon>
        <taxon>Myxococcia</taxon>
        <taxon>Myxococcales</taxon>
        <taxon>Cystobacterineae</taxon>
        <taxon>Myxococcaceae</taxon>
        <taxon>Corallococcus</taxon>
    </lineage>
</organism>
<gene>
    <name evidence="1" type="ORF">D7X12_06260</name>
</gene>
<accession>A0A3A8NY64</accession>
<dbReference type="Pfam" id="PF17957">
    <property type="entry name" value="Big_7"/>
    <property type="match status" value="3"/>
</dbReference>
<dbReference type="Gene3D" id="2.60.40.10">
    <property type="entry name" value="Immunoglobulins"/>
    <property type="match status" value="3"/>
</dbReference>
<evidence type="ECO:0000313" key="2">
    <source>
        <dbReference type="Proteomes" id="UP000273405"/>
    </source>
</evidence>
<dbReference type="InterPro" id="IPR013783">
    <property type="entry name" value="Ig-like_fold"/>
</dbReference>
<proteinExistence type="predicted"/>
<dbReference type="EMBL" id="RAWG01000027">
    <property type="protein sequence ID" value="RKH46045.1"/>
    <property type="molecule type" value="Genomic_DNA"/>
</dbReference>
<keyword evidence="2" id="KW-1185">Reference proteome</keyword>
<name>A0A3A8NY64_9BACT</name>
<reference evidence="2" key="1">
    <citation type="submission" date="2018-09" db="EMBL/GenBank/DDBJ databases">
        <authorList>
            <person name="Livingstone P.G."/>
            <person name="Whitworth D.E."/>
        </authorList>
    </citation>
    <scope>NUCLEOTIDE SEQUENCE [LARGE SCALE GENOMIC DNA]</scope>
    <source>
        <strain evidence="2">CA040B</strain>
    </source>
</reference>
<evidence type="ECO:0000313" key="1">
    <source>
        <dbReference type="EMBL" id="RKH46045.1"/>
    </source>
</evidence>
<comment type="caution">
    <text evidence="1">The sequence shown here is derived from an EMBL/GenBank/DDBJ whole genome shotgun (WGS) entry which is preliminary data.</text>
</comment>
<dbReference type="Proteomes" id="UP000273405">
    <property type="component" value="Unassembled WGS sequence"/>
</dbReference>
<evidence type="ECO:0008006" key="3">
    <source>
        <dbReference type="Google" id="ProtNLM"/>
    </source>
</evidence>
<dbReference type="OrthoDB" id="5503277at2"/>
<dbReference type="AlphaFoldDB" id="A0A3A8NY64"/>